<proteinExistence type="predicted"/>
<accession>A0ACB8C7U8</accession>
<gene>
    <name evidence="1" type="ORF">HPB49_006430</name>
</gene>
<organism evidence="1 2">
    <name type="scientific">Dermacentor silvarum</name>
    <name type="common">Tick</name>
    <dbReference type="NCBI Taxonomy" id="543639"/>
    <lineage>
        <taxon>Eukaryota</taxon>
        <taxon>Metazoa</taxon>
        <taxon>Ecdysozoa</taxon>
        <taxon>Arthropoda</taxon>
        <taxon>Chelicerata</taxon>
        <taxon>Arachnida</taxon>
        <taxon>Acari</taxon>
        <taxon>Parasitiformes</taxon>
        <taxon>Ixodida</taxon>
        <taxon>Ixodoidea</taxon>
        <taxon>Ixodidae</taxon>
        <taxon>Rhipicephalinae</taxon>
        <taxon>Dermacentor</taxon>
    </lineage>
</organism>
<sequence length="546" mass="57927">MLDFKTIFGPGPAYPNAVPADDFAAWTDGGAPAGRDFNPSLANHTAMPYEVTGREIIPSEVYVSNGWCDIVPRRTTKPKPNLNVAANVAAYGARTKAFKPTKVEIRIRGGLNIAKTGHVEIVQAIQEAAGLETTQCDGDTICPNLKQIMVNKQAAIVAKKIRDKATSLLRHNGADAAQWPNGQRGHRGRSRSRGSSGSRSASRGQPPPEASRELKGNVEDSPASRGHGSPDSSTGQCEQGWPNCFKNGRQVSNSGGAASSPPLTPLPSARSAEQDQIAALRAQNGMLLKKINELESKINQPLSPPSLPATEVMESELVEPKAATSAEAAFEARFGAIDARFTDLENQISMMVTAISKLQDTIPAMIAQQIAHSSRPSRRPGGPYKDVSGRPLKTSRRTPEVDDDDSCSLSGMEDSVLLVSAGSGAASLQPNLSLTDHGEHRGRSTSGVRFAPPAGANSWAQRVKATTGCQASATTGTLPTNRGPLRDQSQQTKRTDTAHALDTSPSPTPLSDTPANDIDGKLDKILSTLGQLQFDVKSLKKDTIDL</sequence>
<name>A0ACB8C7U8_DERSI</name>
<reference evidence="1" key="1">
    <citation type="submission" date="2020-05" db="EMBL/GenBank/DDBJ databases">
        <title>Large-scale comparative analyses of tick genomes elucidate their genetic diversity and vector capacities.</title>
        <authorList>
            <person name="Jia N."/>
            <person name="Wang J."/>
            <person name="Shi W."/>
            <person name="Du L."/>
            <person name="Sun Y."/>
            <person name="Zhan W."/>
            <person name="Jiang J."/>
            <person name="Wang Q."/>
            <person name="Zhang B."/>
            <person name="Ji P."/>
            <person name="Sakyi L.B."/>
            <person name="Cui X."/>
            <person name="Yuan T."/>
            <person name="Jiang B."/>
            <person name="Yang W."/>
            <person name="Lam T.T.-Y."/>
            <person name="Chang Q."/>
            <person name="Ding S."/>
            <person name="Wang X."/>
            <person name="Zhu J."/>
            <person name="Ruan X."/>
            <person name="Zhao L."/>
            <person name="Wei J."/>
            <person name="Que T."/>
            <person name="Du C."/>
            <person name="Cheng J."/>
            <person name="Dai P."/>
            <person name="Han X."/>
            <person name="Huang E."/>
            <person name="Gao Y."/>
            <person name="Liu J."/>
            <person name="Shao H."/>
            <person name="Ye R."/>
            <person name="Li L."/>
            <person name="Wei W."/>
            <person name="Wang X."/>
            <person name="Wang C."/>
            <person name="Yang T."/>
            <person name="Huo Q."/>
            <person name="Li W."/>
            <person name="Guo W."/>
            <person name="Chen H."/>
            <person name="Zhou L."/>
            <person name="Ni X."/>
            <person name="Tian J."/>
            <person name="Zhou Y."/>
            <person name="Sheng Y."/>
            <person name="Liu T."/>
            <person name="Pan Y."/>
            <person name="Xia L."/>
            <person name="Li J."/>
            <person name="Zhao F."/>
            <person name="Cao W."/>
        </authorList>
    </citation>
    <scope>NUCLEOTIDE SEQUENCE</scope>
    <source>
        <strain evidence="1">Dsil-2018</strain>
    </source>
</reference>
<comment type="caution">
    <text evidence="1">The sequence shown here is derived from an EMBL/GenBank/DDBJ whole genome shotgun (WGS) entry which is preliminary data.</text>
</comment>
<keyword evidence="2" id="KW-1185">Reference proteome</keyword>
<evidence type="ECO:0000313" key="1">
    <source>
        <dbReference type="EMBL" id="KAH7936920.1"/>
    </source>
</evidence>
<evidence type="ECO:0000313" key="2">
    <source>
        <dbReference type="Proteomes" id="UP000821865"/>
    </source>
</evidence>
<protein>
    <submittedName>
        <fullName evidence="1">Uncharacterized protein</fullName>
    </submittedName>
</protein>
<dbReference type="EMBL" id="CM023477">
    <property type="protein sequence ID" value="KAH7936920.1"/>
    <property type="molecule type" value="Genomic_DNA"/>
</dbReference>
<dbReference type="Proteomes" id="UP000821865">
    <property type="component" value="Chromosome 8"/>
</dbReference>